<organism evidence="2 3">
    <name type="scientific">Ancylostoma duodenale</name>
    <dbReference type="NCBI Taxonomy" id="51022"/>
    <lineage>
        <taxon>Eukaryota</taxon>
        <taxon>Metazoa</taxon>
        <taxon>Ecdysozoa</taxon>
        <taxon>Nematoda</taxon>
        <taxon>Chromadorea</taxon>
        <taxon>Rhabditida</taxon>
        <taxon>Rhabditina</taxon>
        <taxon>Rhabditomorpha</taxon>
        <taxon>Strongyloidea</taxon>
        <taxon>Ancylostomatidae</taxon>
        <taxon>Ancylostomatinae</taxon>
        <taxon>Ancylostoma</taxon>
    </lineage>
</organism>
<evidence type="ECO:0000313" key="2">
    <source>
        <dbReference type="EMBL" id="KIH49680.1"/>
    </source>
</evidence>
<protein>
    <submittedName>
        <fullName evidence="2">Uncharacterized protein</fullName>
    </submittedName>
</protein>
<feature type="compositionally biased region" description="Basic residues" evidence="1">
    <location>
        <begin position="40"/>
        <end position="51"/>
    </location>
</feature>
<reference evidence="2 3" key="1">
    <citation type="submission" date="2013-12" db="EMBL/GenBank/DDBJ databases">
        <title>Draft genome of the parsitic nematode Ancylostoma duodenale.</title>
        <authorList>
            <person name="Mitreva M."/>
        </authorList>
    </citation>
    <scope>NUCLEOTIDE SEQUENCE [LARGE SCALE GENOMIC DNA]</scope>
    <source>
        <strain evidence="2 3">Zhejiang</strain>
    </source>
</reference>
<name>A0A0C2FM54_9BILA</name>
<proteinExistence type="predicted"/>
<feature type="non-terminal residue" evidence="2">
    <location>
        <position position="1"/>
    </location>
</feature>
<feature type="non-terminal residue" evidence="2">
    <location>
        <position position="71"/>
    </location>
</feature>
<feature type="compositionally biased region" description="Polar residues" evidence="1">
    <location>
        <begin position="52"/>
        <end position="71"/>
    </location>
</feature>
<dbReference type="EMBL" id="KN752375">
    <property type="protein sequence ID" value="KIH49680.1"/>
    <property type="molecule type" value="Genomic_DNA"/>
</dbReference>
<gene>
    <name evidence="2" type="ORF">ANCDUO_20244</name>
</gene>
<sequence>QQHCFPSWLLLASRKMRKSVQKRAQRNAFRNYKKKCSERKCASHHLSRSSRKNTSLSHHFKNRSLSWNHNH</sequence>
<feature type="region of interest" description="Disordered" evidence="1">
    <location>
        <begin position="40"/>
        <end position="71"/>
    </location>
</feature>
<evidence type="ECO:0000313" key="3">
    <source>
        <dbReference type="Proteomes" id="UP000054047"/>
    </source>
</evidence>
<evidence type="ECO:0000256" key="1">
    <source>
        <dbReference type="SAM" id="MobiDB-lite"/>
    </source>
</evidence>
<dbReference type="AlphaFoldDB" id="A0A0C2FM54"/>
<dbReference type="Proteomes" id="UP000054047">
    <property type="component" value="Unassembled WGS sequence"/>
</dbReference>
<keyword evidence="3" id="KW-1185">Reference proteome</keyword>
<accession>A0A0C2FM54</accession>